<dbReference type="Pfam" id="PF00092">
    <property type="entry name" value="VWA"/>
    <property type="match status" value="1"/>
</dbReference>
<dbReference type="RefSeq" id="WP_272094742.1">
    <property type="nucleotide sequence ID" value="NZ_JAQNDK010000001.1"/>
</dbReference>
<dbReference type="PANTHER" id="PTHR10579">
    <property type="entry name" value="CALCIUM-ACTIVATED CHLORIDE CHANNEL REGULATOR"/>
    <property type="match status" value="1"/>
</dbReference>
<proteinExistence type="predicted"/>
<name>A0ABT5BV10_9BACT</name>
<dbReference type="Gene3D" id="3.40.50.410">
    <property type="entry name" value="von Willebrand factor, type A domain"/>
    <property type="match status" value="1"/>
</dbReference>
<dbReference type="EMBL" id="JAQNDK010000001">
    <property type="protein sequence ID" value="MDC0677983.1"/>
    <property type="molecule type" value="Genomic_DNA"/>
</dbReference>
<feature type="compositionally biased region" description="Basic and acidic residues" evidence="1">
    <location>
        <begin position="236"/>
        <end position="254"/>
    </location>
</feature>
<feature type="compositionally biased region" description="Low complexity" evidence="1">
    <location>
        <begin position="1"/>
        <end position="17"/>
    </location>
</feature>
<sequence length="908" mass="92927">MPSANTTDAGDGGAATDPNLTAARQPDAASAGEAEGPVRSVEIVISWGATVLFVRHLTPPRAFDVGEGRSDGRPCDCFLPERVLGARRAPLLEVDGAGRVGFVLPSAATGTLTLTPGGAPLSAAAARELHVGVERAARAAIPGATLVPLPAQGRVDVEIAGVRIQIRADAAAGERVGRSLVSRKSLALHAASAALHLGLLGALARWAPPLVDPSTGMSADRIALVQQYLASADEREMLEREGERAAEPSADAKEGGTGTRARGEEGSMGHPSSSTPRAGATGNRWGVQGPSDSPDPHVAQQQALRDAAEFGMIGLLNAGGGGDPSAPTAAWGLDGAASSAGGAGLPLFGYGGPAGDGAALGGGSIGTIGHGAGAGTGQGFGSGHGRAGASSPPVSARSAAAYAPEPEVALDPNGRFATTYRPGGGHLAAFEAALARGVVPAAERELVGDVAARYAPEVPLAPDKALGLRTDLERAALGPGGGAFHLRLALRSAAAAAPARPHLSVHLVLDTSGSMAGAPIDSARRAAQALVDRLAPTDDFSLTTFSSDAEEVIEDGPVGPRRAAIRRAIEGLREGGGTNIGAGLSLGYAQASRPGIPEDAVRVVLLVSDGRATSGLTHGERLARLALDAFQRGIQTSALGLGDDFDGQLMSSIASDGAGGYYYLRHPEQIAPALSTELDKRLDPVATAVEVRVRLKAGVDLLRVYGSRRLDEAEASRVRAQEIAADVAALSRDRIAADRRDDAEGGMRFFMPVFARDDRHALLFKLSAGPGAGKRAVATVELKYKDRLSRKNVIEEIPIEVRYADSDAASAASVDPSMARTLQGFAAGESLADAAARVARGDRAGAAALLSEREGILREAATRLNEPLFLEDAARLSRLRAHMGAEQGLGDPLVLAMLLETAGRSRLR</sequence>
<dbReference type="PROSITE" id="PS50234">
    <property type="entry name" value="VWFA"/>
    <property type="match status" value="1"/>
</dbReference>
<comment type="caution">
    <text evidence="3">The sequence shown here is derived from an EMBL/GenBank/DDBJ whole genome shotgun (WGS) entry which is preliminary data.</text>
</comment>
<protein>
    <submittedName>
        <fullName evidence="3">VWA domain-containing protein</fullName>
    </submittedName>
</protein>
<dbReference type="InterPro" id="IPR051266">
    <property type="entry name" value="CLCR"/>
</dbReference>
<gene>
    <name evidence="3" type="ORF">POL72_09590</name>
</gene>
<accession>A0ABT5BV10</accession>
<dbReference type="PANTHER" id="PTHR10579:SF43">
    <property type="entry name" value="ZINC FINGER (C3HC4-TYPE RING FINGER) FAMILY PROTEIN"/>
    <property type="match status" value="1"/>
</dbReference>
<dbReference type="InterPro" id="IPR002035">
    <property type="entry name" value="VWF_A"/>
</dbReference>
<feature type="region of interest" description="Disordered" evidence="1">
    <location>
        <begin position="236"/>
        <end position="301"/>
    </location>
</feature>
<organism evidence="3 4">
    <name type="scientific">Sorangium atrum</name>
    <dbReference type="NCBI Taxonomy" id="2995308"/>
    <lineage>
        <taxon>Bacteria</taxon>
        <taxon>Pseudomonadati</taxon>
        <taxon>Myxococcota</taxon>
        <taxon>Polyangia</taxon>
        <taxon>Polyangiales</taxon>
        <taxon>Polyangiaceae</taxon>
        <taxon>Sorangium</taxon>
    </lineage>
</organism>
<feature type="region of interest" description="Disordered" evidence="1">
    <location>
        <begin position="1"/>
        <end position="35"/>
    </location>
</feature>
<evidence type="ECO:0000313" key="3">
    <source>
        <dbReference type="EMBL" id="MDC0677983.1"/>
    </source>
</evidence>
<evidence type="ECO:0000259" key="2">
    <source>
        <dbReference type="PROSITE" id="PS50234"/>
    </source>
</evidence>
<keyword evidence="4" id="KW-1185">Reference proteome</keyword>
<evidence type="ECO:0000313" key="4">
    <source>
        <dbReference type="Proteomes" id="UP001217485"/>
    </source>
</evidence>
<reference evidence="3 4" key="1">
    <citation type="submission" date="2023-01" db="EMBL/GenBank/DDBJ databases">
        <title>Minimal conservation of predation-associated metabolite biosynthetic gene clusters underscores biosynthetic potential of Myxococcota including descriptions for ten novel species: Archangium lansinium sp. nov., Myxococcus landrumus sp. nov., Nannocystis bai.</title>
        <authorList>
            <person name="Ahearne A."/>
            <person name="Stevens C."/>
            <person name="Dowd S."/>
        </authorList>
    </citation>
    <scope>NUCLEOTIDE SEQUENCE [LARGE SCALE GENOMIC DNA]</scope>
    <source>
        <strain evidence="3 4">WIWO2</strain>
    </source>
</reference>
<dbReference type="InterPro" id="IPR036465">
    <property type="entry name" value="vWFA_dom_sf"/>
</dbReference>
<feature type="domain" description="VWFA" evidence="2">
    <location>
        <begin position="504"/>
        <end position="682"/>
    </location>
</feature>
<dbReference type="SMART" id="SM00327">
    <property type="entry name" value="VWA"/>
    <property type="match status" value="1"/>
</dbReference>
<evidence type="ECO:0000256" key="1">
    <source>
        <dbReference type="SAM" id="MobiDB-lite"/>
    </source>
</evidence>
<dbReference type="Proteomes" id="UP001217485">
    <property type="component" value="Unassembled WGS sequence"/>
</dbReference>
<dbReference type="SUPFAM" id="SSF53300">
    <property type="entry name" value="vWA-like"/>
    <property type="match status" value="1"/>
</dbReference>